<evidence type="ECO:0000313" key="1">
    <source>
        <dbReference type="EMBL" id="HII83505.1"/>
    </source>
</evidence>
<protein>
    <submittedName>
        <fullName evidence="1">Glutamine synthetase</fullName>
    </submittedName>
</protein>
<gene>
    <name evidence="1" type="ORF">HA271_01410</name>
</gene>
<reference evidence="2" key="1">
    <citation type="journal article" date="2020" name="bioRxiv">
        <title>A rank-normalized archaeal taxonomy based on genome phylogeny resolves widespread incomplete and uneven classifications.</title>
        <authorList>
            <person name="Rinke C."/>
            <person name="Chuvochina M."/>
            <person name="Mussig A.J."/>
            <person name="Chaumeil P.-A."/>
            <person name="Waite D.W."/>
            <person name="Whitman W.B."/>
            <person name="Parks D.H."/>
            <person name="Hugenholtz P."/>
        </authorList>
    </citation>
    <scope>NUCLEOTIDE SEQUENCE [LARGE SCALE GENOMIC DNA]</scope>
</reference>
<accession>A0A7J4TGG4</accession>
<comment type="caution">
    <text evidence="1">The sequence shown here is derived from an EMBL/GenBank/DDBJ whole genome shotgun (WGS) entry which is preliminary data.</text>
</comment>
<evidence type="ECO:0000313" key="2">
    <source>
        <dbReference type="Proteomes" id="UP000586031"/>
    </source>
</evidence>
<dbReference type="Proteomes" id="UP000586031">
    <property type="component" value="Unassembled WGS sequence"/>
</dbReference>
<dbReference type="AlphaFoldDB" id="A0A7J4TGG4"/>
<sequence>NLEKDEVILNAMGEDLSKSYLAVKKTEYETLKNLPSAKEVELLLEKY</sequence>
<organism evidence="1 2">
    <name type="scientific">Methanobacterium subterraneum</name>
    <dbReference type="NCBI Taxonomy" id="59277"/>
    <lineage>
        <taxon>Archaea</taxon>
        <taxon>Methanobacteriati</taxon>
        <taxon>Methanobacteriota</taxon>
        <taxon>Methanomada group</taxon>
        <taxon>Methanobacteria</taxon>
        <taxon>Methanobacteriales</taxon>
        <taxon>Methanobacteriaceae</taxon>
        <taxon>Methanobacterium</taxon>
    </lineage>
</organism>
<dbReference type="EMBL" id="DUHE01000042">
    <property type="protein sequence ID" value="HII83505.1"/>
    <property type="molecule type" value="Genomic_DNA"/>
</dbReference>
<name>A0A7J4TGG4_9EURY</name>
<proteinExistence type="predicted"/>
<feature type="non-terminal residue" evidence="1">
    <location>
        <position position="1"/>
    </location>
</feature>